<evidence type="ECO:0000313" key="2">
    <source>
        <dbReference type="Proteomes" id="UP001243375"/>
    </source>
</evidence>
<reference evidence="1" key="1">
    <citation type="submission" date="2023-04" db="EMBL/GenBank/DDBJ databases">
        <title>Draft Genome sequencing of Naganishia species isolated from polar environments using Oxford Nanopore Technology.</title>
        <authorList>
            <person name="Leo P."/>
            <person name="Venkateswaran K."/>
        </authorList>
    </citation>
    <scope>NUCLEOTIDE SEQUENCE</scope>
    <source>
        <strain evidence="1">MNA-CCFEE 5425</strain>
    </source>
</reference>
<evidence type="ECO:0000313" key="1">
    <source>
        <dbReference type="EMBL" id="KAJ9122454.1"/>
    </source>
</evidence>
<organism evidence="1 2">
    <name type="scientific">Naganishia vaughanmartiniae</name>
    <dbReference type="NCBI Taxonomy" id="1424756"/>
    <lineage>
        <taxon>Eukaryota</taxon>
        <taxon>Fungi</taxon>
        <taxon>Dikarya</taxon>
        <taxon>Basidiomycota</taxon>
        <taxon>Agaricomycotina</taxon>
        <taxon>Tremellomycetes</taxon>
        <taxon>Filobasidiales</taxon>
        <taxon>Filobasidiaceae</taxon>
        <taxon>Naganishia</taxon>
    </lineage>
</organism>
<keyword evidence="2" id="KW-1185">Reference proteome</keyword>
<comment type="caution">
    <text evidence="1">The sequence shown here is derived from an EMBL/GenBank/DDBJ whole genome shotgun (WGS) entry which is preliminary data.</text>
</comment>
<accession>A0ACC2XEJ3</accession>
<dbReference type="EMBL" id="JASBWU010000004">
    <property type="protein sequence ID" value="KAJ9122454.1"/>
    <property type="molecule type" value="Genomic_DNA"/>
</dbReference>
<gene>
    <name evidence="1" type="ORF">QFC22_001879</name>
</gene>
<name>A0ACC2XEJ3_9TREE</name>
<protein>
    <submittedName>
        <fullName evidence="1">Uncharacterized protein</fullName>
    </submittedName>
</protein>
<sequence>MSAVPTVDILLSRRLSSLLDLILAIPSVPPTAYLQVAYLLRFTAAAREWIAGYPLAWPAEYAREVRVGNELSKEEQAQQTVSLLLEFLQALDLGWRKVLRPVEAVGGAISGTRAEALSRTTGDNHLTLTITEKRQQTGGRKGDTTVNRTTQASPSTPASTSANDSDADMSAGYVDAAVDEDGSRVAASGSWAETEEEGVGDWEIAIANSMSGTLELIL</sequence>
<proteinExistence type="predicted"/>
<dbReference type="Proteomes" id="UP001243375">
    <property type="component" value="Unassembled WGS sequence"/>
</dbReference>